<comment type="caution">
    <text evidence="1">The sequence shown here is derived from an EMBL/GenBank/DDBJ whole genome shotgun (WGS) entry which is preliminary data.</text>
</comment>
<reference evidence="1 2" key="1">
    <citation type="submission" date="2018-05" db="EMBL/GenBank/DDBJ databases">
        <title>Draft genome of Methanospirillum lacunae Ki8-1.</title>
        <authorList>
            <person name="Dueholm M.S."/>
            <person name="Nielsen P.H."/>
            <person name="Bakmann L.F."/>
            <person name="Otzen D.E."/>
        </authorList>
    </citation>
    <scope>NUCLEOTIDE SEQUENCE [LARGE SCALE GENOMIC DNA]</scope>
    <source>
        <strain evidence="1 2">Ki8-1</strain>
    </source>
</reference>
<name>A0A2V2N6N4_9EURY</name>
<dbReference type="InterPro" id="IPR014958">
    <property type="entry name" value="DGC"/>
</dbReference>
<evidence type="ECO:0000313" key="2">
    <source>
        <dbReference type="Proteomes" id="UP000245657"/>
    </source>
</evidence>
<evidence type="ECO:0000313" key="1">
    <source>
        <dbReference type="EMBL" id="PWR70943.1"/>
    </source>
</evidence>
<organism evidence="1 2">
    <name type="scientific">Methanospirillum lacunae</name>
    <dbReference type="NCBI Taxonomy" id="668570"/>
    <lineage>
        <taxon>Archaea</taxon>
        <taxon>Methanobacteriati</taxon>
        <taxon>Methanobacteriota</taxon>
        <taxon>Stenosarchaea group</taxon>
        <taxon>Methanomicrobia</taxon>
        <taxon>Methanomicrobiales</taxon>
        <taxon>Methanospirillaceae</taxon>
        <taxon>Methanospirillum</taxon>
    </lineage>
</organism>
<keyword evidence="2" id="KW-1185">Reference proteome</keyword>
<dbReference type="EMBL" id="QGMY01000009">
    <property type="protein sequence ID" value="PWR70943.1"/>
    <property type="molecule type" value="Genomic_DNA"/>
</dbReference>
<protein>
    <submittedName>
        <fullName evidence="1">Zinc-binding protein</fullName>
    </submittedName>
</protein>
<proteinExistence type="predicted"/>
<gene>
    <name evidence="1" type="ORF">DK846_13230</name>
</gene>
<accession>A0A2V2N6N4</accession>
<dbReference type="Pfam" id="PF08859">
    <property type="entry name" value="DGC"/>
    <property type="match status" value="1"/>
</dbReference>
<dbReference type="AlphaFoldDB" id="A0A2V2N6N4"/>
<sequence>MLFRQKLKKEELEMNEKTTCSCGAKGVPRIIYSCSGIASNVGQLSNAAACQLNKEGFGTGSCLAGIGGDVEALITMAKGADERIVIDGCPIQCGKKILDAKKIPIDRYVLITELGITKTSGPEFNESDLITVINAVKQK</sequence>
<dbReference type="PIRSF" id="PIRSF037181">
    <property type="entry name" value="DGC"/>
    <property type="match status" value="1"/>
</dbReference>
<dbReference type="Proteomes" id="UP000245657">
    <property type="component" value="Unassembled WGS sequence"/>
</dbReference>